<reference evidence="1 2" key="1">
    <citation type="submission" date="2024-09" db="EMBL/GenBank/DDBJ databases">
        <authorList>
            <person name="Sun Q."/>
            <person name="Mori K."/>
        </authorList>
    </citation>
    <scope>NUCLEOTIDE SEQUENCE [LARGE SCALE GENOMIC DNA]</scope>
    <source>
        <strain evidence="1 2">KCTC 23279</strain>
    </source>
</reference>
<evidence type="ECO:0000313" key="1">
    <source>
        <dbReference type="EMBL" id="MFC0243823.1"/>
    </source>
</evidence>
<dbReference type="EMBL" id="JBHLWM010000013">
    <property type="protein sequence ID" value="MFC0243823.1"/>
    <property type="molecule type" value="Genomic_DNA"/>
</dbReference>
<name>A0ABV6F011_9BRAD</name>
<sequence>MASDTRSTKRPAEEGFLLGAELFEKISAVEGIELTDDMLRRARESERLKLSPDERRERIKAVYRKS</sequence>
<evidence type="ECO:0000313" key="2">
    <source>
        <dbReference type="Proteomes" id="UP001589775"/>
    </source>
</evidence>
<gene>
    <name evidence="1" type="ORF">ACFFJ6_25300</name>
</gene>
<proteinExistence type="predicted"/>
<keyword evidence="2" id="KW-1185">Reference proteome</keyword>
<organism evidence="1 2">
    <name type="scientific">Rhodopseudomonas telluris</name>
    <dbReference type="NCBI Taxonomy" id="644215"/>
    <lineage>
        <taxon>Bacteria</taxon>
        <taxon>Pseudomonadati</taxon>
        <taxon>Pseudomonadota</taxon>
        <taxon>Alphaproteobacteria</taxon>
        <taxon>Hyphomicrobiales</taxon>
        <taxon>Nitrobacteraceae</taxon>
        <taxon>Rhodopseudomonas</taxon>
    </lineage>
</organism>
<dbReference type="Proteomes" id="UP001589775">
    <property type="component" value="Unassembled WGS sequence"/>
</dbReference>
<comment type="caution">
    <text evidence="1">The sequence shown here is derived from an EMBL/GenBank/DDBJ whole genome shotgun (WGS) entry which is preliminary data.</text>
</comment>
<accession>A0ABV6F011</accession>
<dbReference type="RefSeq" id="WP_378393190.1">
    <property type="nucleotide sequence ID" value="NZ_JBHLWM010000013.1"/>
</dbReference>
<protein>
    <submittedName>
        <fullName evidence="1">Uncharacterized protein</fullName>
    </submittedName>
</protein>